<dbReference type="OrthoDB" id="10425259at2759"/>
<dbReference type="SUPFAM" id="SSF52047">
    <property type="entry name" value="RNI-like"/>
    <property type="match status" value="1"/>
</dbReference>
<dbReference type="GeneID" id="24137765"/>
<dbReference type="Proteomes" id="UP000030745">
    <property type="component" value="Unassembled WGS sequence"/>
</dbReference>
<dbReference type="EMBL" id="KK583419">
    <property type="protein sequence ID" value="KDO18559.1"/>
    <property type="molecule type" value="Genomic_DNA"/>
</dbReference>
<reference evidence="1 2" key="1">
    <citation type="journal article" date="2013" name="PLoS Genet.">
        <title>Distinctive expansion of potential virulence genes in the genome of the oomycete fish pathogen Saprolegnia parasitica.</title>
        <authorList>
            <person name="Jiang R.H."/>
            <person name="de Bruijn I."/>
            <person name="Haas B.J."/>
            <person name="Belmonte R."/>
            <person name="Lobach L."/>
            <person name="Christie J."/>
            <person name="van den Ackerveken G."/>
            <person name="Bottin A."/>
            <person name="Bulone V."/>
            <person name="Diaz-Moreno S.M."/>
            <person name="Dumas B."/>
            <person name="Fan L."/>
            <person name="Gaulin E."/>
            <person name="Govers F."/>
            <person name="Grenville-Briggs L.J."/>
            <person name="Horner N.R."/>
            <person name="Levin J.Z."/>
            <person name="Mammella M."/>
            <person name="Meijer H.J."/>
            <person name="Morris P."/>
            <person name="Nusbaum C."/>
            <person name="Oome S."/>
            <person name="Phillips A.J."/>
            <person name="van Rooyen D."/>
            <person name="Rzeszutek E."/>
            <person name="Saraiva M."/>
            <person name="Secombes C.J."/>
            <person name="Seidl M.F."/>
            <person name="Snel B."/>
            <person name="Stassen J.H."/>
            <person name="Sykes S."/>
            <person name="Tripathy S."/>
            <person name="van den Berg H."/>
            <person name="Vega-Arreguin J.C."/>
            <person name="Wawra S."/>
            <person name="Young S.K."/>
            <person name="Zeng Q."/>
            <person name="Dieguez-Uribeondo J."/>
            <person name="Russ C."/>
            <person name="Tyler B.M."/>
            <person name="van West P."/>
        </authorList>
    </citation>
    <scope>NUCLEOTIDE SEQUENCE [LARGE SCALE GENOMIC DNA]</scope>
    <source>
        <strain evidence="1 2">CBS 223.65</strain>
    </source>
</reference>
<evidence type="ECO:0000313" key="2">
    <source>
        <dbReference type="Proteomes" id="UP000030745"/>
    </source>
</evidence>
<dbReference type="InterPro" id="IPR032675">
    <property type="entry name" value="LRR_dom_sf"/>
</dbReference>
<protein>
    <recommendedName>
        <fullName evidence="3">F-box domain-containing protein</fullName>
    </recommendedName>
</protein>
<dbReference type="AlphaFoldDB" id="A0A067BJE6"/>
<evidence type="ECO:0000313" key="1">
    <source>
        <dbReference type="EMBL" id="KDO18559.1"/>
    </source>
</evidence>
<proteinExistence type="predicted"/>
<gene>
    <name evidence="1" type="ORF">SPRG_16111</name>
</gene>
<dbReference type="OMA" id="TIIRHCT"/>
<sequence>MTVVHAGFLSHFVQCLSSKDDVLSLLTALPRDELDAPLAALRTLLTTPSSAHKAPWPHVCIEDMDSQHISTVLTALPTIRLISIRNLDRLCEVLREATNEPDSSPYAAAIAFATRWGHKVTTIALWMWPQDNSAEALATIIRHCTSICAIGVSAVALDPACIKAAIFAAQHAKKIHYASRNGDVYDCGDWRQLFGAWLASGHATELRLDGLTSDDNIGFARAIAAATSLTSLKLTNTPDLLQGLVEAAVPLMYITQLRLVIDHEDGALADALLTNWITLPALRVLKLRSEDSADVTFVLQLLPRLVMLDELSFETCTLRSVPALREAPAPCRLRILSTRTLQCDGDDDACLDLYAWAARSPYLQVVNVEATDAVWRKPVLFGRQLRRWIQDGVDRISLQDCDVDDKNIIAIAVTKTIAKIWTPGRHDFTYDSITT</sequence>
<evidence type="ECO:0008006" key="3">
    <source>
        <dbReference type="Google" id="ProtNLM"/>
    </source>
</evidence>
<keyword evidence="2" id="KW-1185">Reference proteome</keyword>
<accession>A0A067BJE6</accession>
<name>A0A067BJE6_SAPPC</name>
<dbReference type="KEGG" id="spar:SPRG_16111"/>
<dbReference type="Gene3D" id="3.80.10.10">
    <property type="entry name" value="Ribonuclease Inhibitor"/>
    <property type="match status" value="1"/>
</dbReference>
<dbReference type="RefSeq" id="XP_012210729.1">
    <property type="nucleotide sequence ID" value="XM_012355339.1"/>
</dbReference>
<dbReference type="VEuPathDB" id="FungiDB:SPRG_16111"/>
<organism evidence="1 2">
    <name type="scientific">Saprolegnia parasitica (strain CBS 223.65)</name>
    <dbReference type="NCBI Taxonomy" id="695850"/>
    <lineage>
        <taxon>Eukaryota</taxon>
        <taxon>Sar</taxon>
        <taxon>Stramenopiles</taxon>
        <taxon>Oomycota</taxon>
        <taxon>Saprolegniomycetes</taxon>
        <taxon>Saprolegniales</taxon>
        <taxon>Saprolegniaceae</taxon>
        <taxon>Saprolegnia</taxon>
    </lineage>
</organism>